<feature type="region of interest" description="Disordered" evidence="6">
    <location>
        <begin position="392"/>
        <end position="412"/>
    </location>
</feature>
<keyword evidence="9" id="KW-1185">Reference proteome</keyword>
<dbReference type="Pfam" id="PF03631">
    <property type="entry name" value="Virul_fac_BrkB"/>
    <property type="match status" value="1"/>
</dbReference>
<feature type="transmembrane region" description="Helical" evidence="7">
    <location>
        <begin position="147"/>
        <end position="174"/>
    </location>
</feature>
<evidence type="ECO:0000313" key="9">
    <source>
        <dbReference type="Proteomes" id="UP000537775"/>
    </source>
</evidence>
<proteinExistence type="predicted"/>
<keyword evidence="3 7" id="KW-0812">Transmembrane</keyword>
<organism evidence="8 9">
    <name type="scientific">Microbacterium thalassium</name>
    <dbReference type="NCBI Taxonomy" id="362649"/>
    <lineage>
        <taxon>Bacteria</taxon>
        <taxon>Bacillati</taxon>
        <taxon>Actinomycetota</taxon>
        <taxon>Actinomycetes</taxon>
        <taxon>Micrococcales</taxon>
        <taxon>Microbacteriaceae</taxon>
        <taxon>Microbacterium</taxon>
    </lineage>
</organism>
<dbReference type="PANTHER" id="PTHR30213">
    <property type="entry name" value="INNER MEMBRANE PROTEIN YHJD"/>
    <property type="match status" value="1"/>
</dbReference>
<sequence length="412" mass="44868">MAAKGGRERHRQARGAADAAALEEQTLRHRWETTQESLKERFDQPIERATAITRVTLGWFPIRVWRHFLQHNGFLLAAGVSYQALFAAFAAIYVAFAAAGIWLGGSQQAIDGLIDFINSYIPGLIAPEGGVFTPEEVESVADSTTGVLGITGVIALATLIWTAIGSITFARRAVRDIFGIPPDRRNYLLLKSTDFVAAAAFGTALLLGWGLTSAGTFALDWVFGLFDWSRSSVWYNVAGALIAFTLLIALNTGVIASLVKFLTGTALRWRQIWPGAMLGGVATAVLQIGAGIALAYTPTNVLLATFAVFIGLLLWFRLVGIVLLVAASWMAVSAGDADMPILEQSEADRLIAEHRALLLAARVRLRTAEEALEHSPWYRRWQAQRAVHEAEDELAQVEAEKPPEPKRGSLFE</sequence>
<dbReference type="PANTHER" id="PTHR30213:SF1">
    <property type="entry name" value="INNER MEMBRANE PROTEIN YHJD"/>
    <property type="match status" value="1"/>
</dbReference>
<keyword evidence="4 7" id="KW-1133">Transmembrane helix</keyword>
<dbReference type="Proteomes" id="UP000537775">
    <property type="component" value="Unassembled WGS sequence"/>
</dbReference>
<feature type="transmembrane region" description="Helical" evidence="7">
    <location>
        <begin position="73"/>
        <end position="103"/>
    </location>
</feature>
<dbReference type="InterPro" id="IPR017039">
    <property type="entry name" value="Virul_fac_BrkB"/>
</dbReference>
<accession>A0A7X0KUK3</accession>
<feature type="transmembrane region" description="Helical" evidence="7">
    <location>
        <begin position="302"/>
        <end position="332"/>
    </location>
</feature>
<feature type="transmembrane region" description="Helical" evidence="7">
    <location>
        <begin position="275"/>
        <end position="296"/>
    </location>
</feature>
<evidence type="ECO:0000313" key="8">
    <source>
        <dbReference type="EMBL" id="MBB6391246.1"/>
    </source>
</evidence>
<dbReference type="EMBL" id="JACHML010000001">
    <property type="protein sequence ID" value="MBB6391246.1"/>
    <property type="molecule type" value="Genomic_DNA"/>
</dbReference>
<protein>
    <submittedName>
        <fullName evidence="8">Membrane protein</fullName>
    </submittedName>
</protein>
<evidence type="ECO:0000256" key="1">
    <source>
        <dbReference type="ARBA" id="ARBA00004651"/>
    </source>
</evidence>
<evidence type="ECO:0000256" key="3">
    <source>
        <dbReference type="ARBA" id="ARBA00022692"/>
    </source>
</evidence>
<gene>
    <name evidence="8" type="ORF">HD594_001559</name>
</gene>
<comment type="caution">
    <text evidence="8">The sequence shown here is derived from an EMBL/GenBank/DDBJ whole genome shotgun (WGS) entry which is preliminary data.</text>
</comment>
<evidence type="ECO:0000256" key="4">
    <source>
        <dbReference type="ARBA" id="ARBA00022989"/>
    </source>
</evidence>
<evidence type="ECO:0000256" key="5">
    <source>
        <dbReference type="ARBA" id="ARBA00023136"/>
    </source>
</evidence>
<dbReference type="AlphaFoldDB" id="A0A7X0KUK3"/>
<evidence type="ECO:0000256" key="7">
    <source>
        <dbReference type="SAM" id="Phobius"/>
    </source>
</evidence>
<dbReference type="GO" id="GO:0005886">
    <property type="term" value="C:plasma membrane"/>
    <property type="evidence" value="ECO:0007669"/>
    <property type="project" value="UniProtKB-SubCell"/>
</dbReference>
<dbReference type="RefSeq" id="WP_184750400.1">
    <property type="nucleotide sequence ID" value="NZ_BAAAJR010000010.1"/>
</dbReference>
<name>A0A7X0KUK3_9MICO</name>
<comment type="subcellular location">
    <subcellularLocation>
        <location evidence="1">Cell membrane</location>
        <topology evidence="1">Multi-pass membrane protein</topology>
    </subcellularLocation>
</comment>
<feature type="transmembrane region" description="Helical" evidence="7">
    <location>
        <begin position="239"/>
        <end position="263"/>
    </location>
</feature>
<keyword evidence="2" id="KW-1003">Cell membrane</keyword>
<feature type="compositionally biased region" description="Basic and acidic residues" evidence="6">
    <location>
        <begin position="398"/>
        <end position="412"/>
    </location>
</feature>
<keyword evidence="5 7" id="KW-0472">Membrane</keyword>
<evidence type="ECO:0000256" key="6">
    <source>
        <dbReference type="SAM" id="MobiDB-lite"/>
    </source>
</evidence>
<reference evidence="8 9" key="1">
    <citation type="submission" date="2020-08" db="EMBL/GenBank/DDBJ databases">
        <title>Sequencing the genomes of 1000 actinobacteria strains.</title>
        <authorList>
            <person name="Klenk H.-P."/>
        </authorList>
    </citation>
    <scope>NUCLEOTIDE SEQUENCE [LARGE SCALE GENOMIC DNA]</scope>
    <source>
        <strain evidence="8 9">DSM 12511</strain>
    </source>
</reference>
<feature type="transmembrane region" description="Helical" evidence="7">
    <location>
        <begin position="195"/>
        <end position="219"/>
    </location>
</feature>
<evidence type="ECO:0000256" key="2">
    <source>
        <dbReference type="ARBA" id="ARBA00022475"/>
    </source>
</evidence>